<organism evidence="1 2">
    <name type="scientific">Cirrhinus molitorella</name>
    <name type="common">mud carp</name>
    <dbReference type="NCBI Taxonomy" id="172907"/>
    <lineage>
        <taxon>Eukaryota</taxon>
        <taxon>Metazoa</taxon>
        <taxon>Chordata</taxon>
        <taxon>Craniata</taxon>
        <taxon>Vertebrata</taxon>
        <taxon>Euteleostomi</taxon>
        <taxon>Actinopterygii</taxon>
        <taxon>Neopterygii</taxon>
        <taxon>Teleostei</taxon>
        <taxon>Ostariophysi</taxon>
        <taxon>Cypriniformes</taxon>
        <taxon>Cyprinidae</taxon>
        <taxon>Labeoninae</taxon>
        <taxon>Labeonini</taxon>
        <taxon>Cirrhinus</taxon>
    </lineage>
</organism>
<proteinExistence type="predicted"/>
<name>A0ABR3MKL6_9TELE</name>
<evidence type="ECO:0000313" key="2">
    <source>
        <dbReference type="Proteomes" id="UP001558613"/>
    </source>
</evidence>
<dbReference type="Proteomes" id="UP001558613">
    <property type="component" value="Unassembled WGS sequence"/>
</dbReference>
<sequence>MASTLHEINLSCTIQQDLEKGLGFMIVSAAEIRLNHKHREREARGHLLILSVNHHLLRLLLHSDVLSSVEALERRIDLEELEFQRGINSQRRRAPGKFYLTESKQDIMCSVYLGKDVIEKHSIISILAQKEDAFSASQIRDRSETRVGRVAVGHASSACGARHEPALGHERARRLQSLTHKCRIRDLHYHLPASSSFQAAEELSDVCVCSVFEGDMSKSQHPYRTIVVMFVFKTECEMNETHWFDLSLVSEGETRLTGQYRVGAKRSEDKLKEAEKRSDILLSFLSQRDRQKARRDPSVCLTVCRTCFWLKQSAAVCRCDPQIIWGRTRWNHGKSQTVTEIHTVKHEITASSADPAVCDSHQKSESGVQARLRDVCVGLQSGLCCPAEVQMAAPLSVAGLVSSAIIRTNLRQWEQKVRYKSTRTSRLENWVHVNAASAHHSIIYVTFALHNEMNVSLWRGMNPPGDLQRIFSASGIIQAASHDVMGEAADLCLVFSWVLL</sequence>
<dbReference type="EMBL" id="JAYMGO010000011">
    <property type="protein sequence ID" value="KAL1265256.1"/>
    <property type="molecule type" value="Genomic_DNA"/>
</dbReference>
<evidence type="ECO:0000313" key="1">
    <source>
        <dbReference type="EMBL" id="KAL1265256.1"/>
    </source>
</evidence>
<protein>
    <submittedName>
        <fullName evidence="1">Uncharacterized protein</fullName>
    </submittedName>
</protein>
<keyword evidence="2" id="KW-1185">Reference proteome</keyword>
<accession>A0ABR3MKL6</accession>
<gene>
    <name evidence="1" type="ORF">QQF64_003283</name>
</gene>
<comment type="caution">
    <text evidence="1">The sequence shown here is derived from an EMBL/GenBank/DDBJ whole genome shotgun (WGS) entry which is preliminary data.</text>
</comment>
<reference evidence="1 2" key="1">
    <citation type="submission" date="2023-09" db="EMBL/GenBank/DDBJ databases">
        <authorList>
            <person name="Wang M."/>
        </authorList>
    </citation>
    <scope>NUCLEOTIDE SEQUENCE [LARGE SCALE GENOMIC DNA]</scope>
    <source>
        <strain evidence="1">GT-2023</strain>
        <tissue evidence="1">Liver</tissue>
    </source>
</reference>